<dbReference type="GeneID" id="69802943"/>
<dbReference type="KEGG" id="lpar:FAM21731_01176"/>
<dbReference type="AlphaFoldDB" id="A0A1X1FFF3"/>
<dbReference type="EMBL" id="MSBD01000024">
    <property type="protein sequence ID" value="ORN30114.1"/>
    <property type="molecule type" value="Genomic_DNA"/>
</dbReference>
<comment type="caution">
    <text evidence="3">The sequence shown here is derived from an EMBL/GenBank/DDBJ whole genome shotgun (WGS) entry which is preliminary data.</text>
</comment>
<gene>
    <name evidence="3" type="ORF">FAM23169_01129</name>
    <name evidence="2" type="ORF">GKC44_01615</name>
</gene>
<dbReference type="OrthoDB" id="5419659at2"/>
<evidence type="ECO:0000313" key="2">
    <source>
        <dbReference type="EMBL" id="MSE19977.1"/>
    </source>
</evidence>
<dbReference type="Proteomes" id="UP000491237">
    <property type="component" value="Unassembled WGS sequence"/>
</dbReference>
<reference evidence="3 4" key="1">
    <citation type="journal article" date="2017" name="Front. Microbiol.">
        <title>The Histidine Decarboxylase Gene Cluster of Lactobacillus parabuchneri Was Gained by Horizontal Gene Transfer and Is Mobile within the Species.</title>
        <authorList>
            <person name="Wuthrich D."/>
            <person name="Berthoud H."/>
            <person name="Wechsler D."/>
            <person name="Eugster E."/>
            <person name="Irmler S."/>
            <person name="Bruggmann R."/>
        </authorList>
    </citation>
    <scope>NUCLEOTIDE SEQUENCE [LARGE SCALE GENOMIC DNA]</scope>
    <source>
        <strain evidence="3 4">FAM23169</strain>
    </source>
</reference>
<evidence type="ECO:0000313" key="3">
    <source>
        <dbReference type="EMBL" id="ORN30114.1"/>
    </source>
</evidence>
<dbReference type="STRING" id="152331.FAM21731_01176"/>
<accession>A0A1X1FFF3</accession>
<dbReference type="InterPro" id="IPR031807">
    <property type="entry name" value="HicB-like"/>
</dbReference>
<organism evidence="3 4">
    <name type="scientific">Lentilactobacillus parabuchneri</name>
    <dbReference type="NCBI Taxonomy" id="152331"/>
    <lineage>
        <taxon>Bacteria</taxon>
        <taxon>Bacillati</taxon>
        <taxon>Bacillota</taxon>
        <taxon>Bacilli</taxon>
        <taxon>Lactobacillales</taxon>
        <taxon>Lactobacillaceae</taxon>
        <taxon>Lentilactobacillus</taxon>
    </lineage>
</organism>
<dbReference type="EMBL" id="WKKY01000011">
    <property type="protein sequence ID" value="MSE19977.1"/>
    <property type="molecule type" value="Genomic_DNA"/>
</dbReference>
<sequence>MAHKLVIYPVILHPEKTGYSVEIPDINNGAWTQGESMEEALEMASDLIGTMLVDEMTWPKPTALEDIQVTGTDIKTIVSLDMEDYRRRTSKTVRKNVSIPEYLVKMGKDQHINFSEVLTQALEDKLIN</sequence>
<evidence type="ECO:0000313" key="5">
    <source>
        <dbReference type="Proteomes" id="UP000491237"/>
    </source>
</evidence>
<proteinExistence type="predicted"/>
<keyword evidence="4" id="KW-1185">Reference proteome</keyword>
<reference evidence="2 5" key="2">
    <citation type="submission" date="2019-11" db="EMBL/GenBank/DDBJ databases">
        <title>Draft Genome Sequence of Plant Growth-Promoting Rhizosphere-Associated Bacteria.</title>
        <authorList>
            <person name="Vasilyev I.Y."/>
            <person name="Radchenko V."/>
            <person name="Ilnitskaya E.V."/>
        </authorList>
    </citation>
    <scope>NUCLEOTIDE SEQUENCE [LARGE SCALE GENOMIC DNA]</scope>
    <source>
        <strain evidence="2 5">VRA_07sq_f</strain>
    </source>
</reference>
<feature type="domain" description="HicB-like antitoxin of toxin-antitoxin system" evidence="1">
    <location>
        <begin position="8"/>
        <end position="105"/>
    </location>
</feature>
<dbReference type="SUPFAM" id="SSF143100">
    <property type="entry name" value="TTHA1013/TTHA0281-like"/>
    <property type="match status" value="1"/>
</dbReference>
<dbReference type="Gene3D" id="3.30.160.250">
    <property type="match status" value="1"/>
</dbReference>
<protein>
    <submittedName>
        <fullName evidence="2">HicB family protein</fullName>
    </submittedName>
</protein>
<dbReference type="Pfam" id="PF15919">
    <property type="entry name" value="HicB_lk_antitox"/>
    <property type="match status" value="1"/>
</dbReference>
<evidence type="ECO:0000313" key="4">
    <source>
        <dbReference type="Proteomes" id="UP000193009"/>
    </source>
</evidence>
<name>A0A1X1FFF3_9LACO</name>
<dbReference type="RefSeq" id="WP_057909876.1">
    <property type="nucleotide sequence ID" value="NZ_CP018796.1"/>
</dbReference>
<evidence type="ECO:0000259" key="1">
    <source>
        <dbReference type="Pfam" id="PF15919"/>
    </source>
</evidence>
<dbReference type="Proteomes" id="UP000193009">
    <property type="component" value="Unassembled WGS sequence"/>
</dbReference>
<dbReference type="InterPro" id="IPR035069">
    <property type="entry name" value="TTHA1013/TTHA0281-like"/>
</dbReference>